<keyword evidence="2 5" id="KW-0812">Transmembrane</keyword>
<dbReference type="Pfam" id="PF04750">
    <property type="entry name" value="Far-17a_AIG1"/>
    <property type="match status" value="1"/>
</dbReference>
<name>A0A1Y5TQW8_9RHOB</name>
<keyword evidence="4 5" id="KW-0472">Membrane</keyword>
<evidence type="ECO:0000256" key="4">
    <source>
        <dbReference type="ARBA" id="ARBA00023136"/>
    </source>
</evidence>
<evidence type="ECO:0000256" key="3">
    <source>
        <dbReference type="ARBA" id="ARBA00022989"/>
    </source>
</evidence>
<gene>
    <name evidence="6" type="ORF">PSA7680_03655</name>
</gene>
<feature type="transmembrane region" description="Helical" evidence="5">
    <location>
        <begin position="37"/>
        <end position="58"/>
    </location>
</feature>
<comment type="subcellular location">
    <subcellularLocation>
        <location evidence="1">Endomembrane system</location>
        <topology evidence="1">Multi-pass membrane protein</topology>
    </subcellularLocation>
</comment>
<organism evidence="6 7">
    <name type="scientific">Pseudoruegeria aquimaris</name>
    <dbReference type="NCBI Taxonomy" id="393663"/>
    <lineage>
        <taxon>Bacteria</taxon>
        <taxon>Pseudomonadati</taxon>
        <taxon>Pseudomonadota</taxon>
        <taxon>Alphaproteobacteria</taxon>
        <taxon>Rhodobacterales</taxon>
        <taxon>Roseobacteraceae</taxon>
        <taxon>Pseudoruegeria</taxon>
    </lineage>
</organism>
<dbReference type="GO" id="GO:0016020">
    <property type="term" value="C:membrane"/>
    <property type="evidence" value="ECO:0007669"/>
    <property type="project" value="InterPro"/>
</dbReference>
<sequence>MVTAVANALVVFLYWRLYFIDPALVNGGGEILWWNEYYLHLMGPVLQWIDFLFILGGARRILRPLAGLAVLVAGYSLWIELALQPLSIRPAGTVTSGLPYPFLNSMVLSERIAFYGSTAVTGAVFLLVFWGLGAGLRRLRAKGGAAPA</sequence>
<evidence type="ECO:0000313" key="6">
    <source>
        <dbReference type="EMBL" id="SLN69811.1"/>
    </source>
</evidence>
<protein>
    <submittedName>
        <fullName evidence="6">FAR-17a/AIG1-like protein</fullName>
    </submittedName>
</protein>
<proteinExistence type="predicted"/>
<dbReference type="GO" id="GO:0012505">
    <property type="term" value="C:endomembrane system"/>
    <property type="evidence" value="ECO:0007669"/>
    <property type="project" value="UniProtKB-SubCell"/>
</dbReference>
<reference evidence="6 7" key="1">
    <citation type="submission" date="2017-03" db="EMBL/GenBank/DDBJ databases">
        <authorList>
            <person name="Afonso C.L."/>
            <person name="Miller P.J."/>
            <person name="Scott M.A."/>
            <person name="Spackman E."/>
            <person name="Goraichik I."/>
            <person name="Dimitrov K.M."/>
            <person name="Suarez D.L."/>
            <person name="Swayne D.E."/>
        </authorList>
    </citation>
    <scope>NUCLEOTIDE SEQUENCE [LARGE SCALE GENOMIC DNA]</scope>
    <source>
        <strain evidence="6 7">CECT 7680</strain>
    </source>
</reference>
<dbReference type="Proteomes" id="UP000193409">
    <property type="component" value="Unassembled WGS sequence"/>
</dbReference>
<feature type="transmembrane region" description="Helical" evidence="5">
    <location>
        <begin position="112"/>
        <end position="132"/>
    </location>
</feature>
<evidence type="ECO:0000313" key="7">
    <source>
        <dbReference type="Proteomes" id="UP000193409"/>
    </source>
</evidence>
<dbReference type="RefSeq" id="WP_245824761.1">
    <property type="nucleotide sequence ID" value="NZ_FWFQ01000059.1"/>
</dbReference>
<feature type="transmembrane region" description="Helical" evidence="5">
    <location>
        <begin position="65"/>
        <end position="83"/>
    </location>
</feature>
<evidence type="ECO:0000256" key="5">
    <source>
        <dbReference type="SAM" id="Phobius"/>
    </source>
</evidence>
<keyword evidence="3 5" id="KW-1133">Transmembrane helix</keyword>
<dbReference type="InterPro" id="IPR006838">
    <property type="entry name" value="ADTRP_AIG1"/>
</dbReference>
<dbReference type="EMBL" id="FWFQ01000059">
    <property type="protein sequence ID" value="SLN69811.1"/>
    <property type="molecule type" value="Genomic_DNA"/>
</dbReference>
<dbReference type="AlphaFoldDB" id="A0A1Y5TQW8"/>
<evidence type="ECO:0000256" key="2">
    <source>
        <dbReference type="ARBA" id="ARBA00022692"/>
    </source>
</evidence>
<keyword evidence="7" id="KW-1185">Reference proteome</keyword>
<accession>A0A1Y5TQW8</accession>
<evidence type="ECO:0000256" key="1">
    <source>
        <dbReference type="ARBA" id="ARBA00004127"/>
    </source>
</evidence>